<comment type="catalytic activity">
    <reaction evidence="8">
        <text>RNA(n) + a ribonucleoside 5'-triphosphate = RNA(n+1) + diphosphate</text>
        <dbReference type="Rhea" id="RHEA:21248"/>
        <dbReference type="Rhea" id="RHEA-COMP:14527"/>
        <dbReference type="Rhea" id="RHEA-COMP:17342"/>
        <dbReference type="ChEBI" id="CHEBI:33019"/>
        <dbReference type="ChEBI" id="CHEBI:61557"/>
        <dbReference type="ChEBI" id="CHEBI:140395"/>
        <dbReference type="EC" id="2.7.7.48"/>
    </reaction>
</comment>
<gene>
    <name evidence="12" type="ORF">H3RhizoLitter13243_000003</name>
</gene>
<evidence type="ECO:0000259" key="11">
    <source>
        <dbReference type="PROSITE" id="PS50522"/>
    </source>
</evidence>
<keyword evidence="2 12" id="KW-0696">RNA-directed RNA polymerase</keyword>
<feature type="binding site" evidence="9">
    <location>
        <position position="412"/>
    </location>
    <ligand>
        <name>Mg(2+)</name>
        <dbReference type="ChEBI" id="CHEBI:18420"/>
        <label>2</label>
    </ligand>
</feature>
<organism evidence="12">
    <name type="scientific">Leviviridae sp</name>
    <dbReference type="NCBI Taxonomy" id="2027243"/>
    <lineage>
        <taxon>Viruses</taxon>
        <taxon>Riboviria</taxon>
        <taxon>Orthornavirae</taxon>
        <taxon>Lenarviricota</taxon>
        <taxon>Leviviricetes</taxon>
        <taxon>Norzivirales</taxon>
        <taxon>Fiersviridae</taxon>
    </lineage>
</organism>
<feature type="region of interest" description="Disordered" evidence="10">
    <location>
        <begin position="589"/>
        <end position="624"/>
    </location>
</feature>
<keyword evidence="3" id="KW-0808">Transferase</keyword>
<proteinExistence type="predicted"/>
<dbReference type="EMBL" id="MN033906">
    <property type="protein sequence ID" value="QDH88180.1"/>
    <property type="molecule type" value="Genomic_RNA"/>
</dbReference>
<protein>
    <recommendedName>
        <fullName evidence="1">RNA-directed RNA polymerase</fullName>
        <ecNumber evidence="1">2.7.7.48</ecNumber>
    </recommendedName>
    <alternativeName>
        <fullName evidence="7">RNA replicase beta chain</fullName>
    </alternativeName>
</protein>
<evidence type="ECO:0000256" key="6">
    <source>
        <dbReference type="ARBA" id="ARBA00022953"/>
    </source>
</evidence>
<name>A0A514D3I5_9VIRU</name>
<keyword evidence="5" id="KW-0547">Nucleotide-binding</keyword>
<evidence type="ECO:0000256" key="7">
    <source>
        <dbReference type="ARBA" id="ARBA00030248"/>
    </source>
</evidence>
<evidence type="ECO:0000256" key="5">
    <source>
        <dbReference type="ARBA" id="ARBA00022741"/>
    </source>
</evidence>
<dbReference type="InterPro" id="IPR005093">
    <property type="entry name" value="RNArep_beta"/>
</dbReference>
<dbReference type="GO" id="GO:0046872">
    <property type="term" value="F:metal ion binding"/>
    <property type="evidence" value="ECO:0007669"/>
    <property type="project" value="UniProtKB-KW"/>
</dbReference>
<feature type="binding site" evidence="9">
    <location>
        <position position="411"/>
    </location>
    <ligand>
        <name>Mg(2+)</name>
        <dbReference type="ChEBI" id="CHEBI:18420"/>
        <label>2</label>
    </ligand>
</feature>
<keyword evidence="6" id="KW-0693">Viral RNA replication</keyword>
<evidence type="ECO:0000256" key="2">
    <source>
        <dbReference type="ARBA" id="ARBA00022484"/>
    </source>
</evidence>
<sequence>MCLLQEVLLDRGTWCGVSTAFDFKRIERRVEHEGLSFLTITLPTFGSDFQKSLDQGFVDRRLFVGFERTKQSGELPILLSGFLGLVFDRASGRLLDEPSIDAIQAIRQITLMFAKINLECSEERTKAAIAKFIQCEQEVRETDSKLSESDLDQFRRVSHLLWAPVLTAVDRDIYEDRLVPKHGPGATADKLLGNQKYDQREWTQRLESWFPFLEGFVAPHAGAYQDFDHVDILEPGAERPVRVITVPKTLKTPRVIAVEPTAMQYAQQAVAESLVSHLEGKDNPYRWIIGFSDQDPNRSMARKGSLTGNLATLDLSEASDRVSNQLVRVMLDSWPHASGAIDSCRSRKADVPGFGVIRLAKFASMGSALCFPVEAMVFAAIVLCGIEDGLRRQMTRKTIHGLSGKVRVYGDDIIVPADCAEAVVGKLEDFGLRVNTNKSYWTGRFRESCGKEYYAGEDVSIVRVREIPPTRRQDAPALISTVSLRNQCYKSGYWKVVEYLDNFLSSLLTSSKGQLLYPVVADTSAVLGRHSFLGYETQSYDPRLHSPLVTGYVVQAEIPPNILDGYGALLKFFLKRGDDPFQDREHLVRSGRPMAVSTKKEGGAPVRGPPGAIRATTKRSNANG</sequence>
<dbReference type="GO" id="GO:0003968">
    <property type="term" value="F:RNA-directed RNA polymerase activity"/>
    <property type="evidence" value="ECO:0007669"/>
    <property type="project" value="UniProtKB-KW"/>
</dbReference>
<keyword evidence="4" id="KW-0548">Nucleotidyltransferase</keyword>
<dbReference type="EC" id="2.7.7.48" evidence="1"/>
<dbReference type="InterPro" id="IPR007096">
    <property type="entry name" value="RNA-dir_Rpol_cat_phage"/>
</dbReference>
<accession>A0A514D3I5</accession>
<reference evidence="12" key="1">
    <citation type="submission" date="2019-05" db="EMBL/GenBank/DDBJ databases">
        <title>Metatranscriptomic reconstruction reveals RNA viruses with the potential to shape carbon cycling in soil.</title>
        <authorList>
            <person name="Starr E.P."/>
            <person name="Nuccio E."/>
            <person name="Pett-Ridge J."/>
            <person name="Banfield J.F."/>
            <person name="Firestone M.K."/>
        </authorList>
    </citation>
    <scope>NUCLEOTIDE SEQUENCE</scope>
    <source>
        <strain evidence="12">H3_Rhizo_Litter_13_scaffold_243</strain>
    </source>
</reference>
<dbReference type="PROSITE" id="PS50522">
    <property type="entry name" value="RDRP_PHAGE"/>
    <property type="match status" value="1"/>
</dbReference>
<dbReference type="Pfam" id="PF03431">
    <property type="entry name" value="RNA_replicase_B"/>
    <property type="match status" value="1"/>
</dbReference>
<keyword evidence="9" id="KW-0479">Metal-binding</keyword>
<evidence type="ECO:0000313" key="12">
    <source>
        <dbReference type="EMBL" id="QDH88180.1"/>
    </source>
</evidence>
<dbReference type="GO" id="GO:0039694">
    <property type="term" value="P:viral RNA genome replication"/>
    <property type="evidence" value="ECO:0007669"/>
    <property type="project" value="InterPro"/>
</dbReference>
<feature type="binding site" evidence="9">
    <location>
        <position position="314"/>
    </location>
    <ligand>
        <name>Mg(2+)</name>
        <dbReference type="ChEBI" id="CHEBI:18420"/>
        <label>2</label>
    </ligand>
</feature>
<evidence type="ECO:0000256" key="4">
    <source>
        <dbReference type="ARBA" id="ARBA00022695"/>
    </source>
</evidence>
<evidence type="ECO:0000256" key="1">
    <source>
        <dbReference type="ARBA" id="ARBA00012494"/>
    </source>
</evidence>
<evidence type="ECO:0000256" key="10">
    <source>
        <dbReference type="SAM" id="MobiDB-lite"/>
    </source>
</evidence>
<comment type="cofactor">
    <cofactor evidence="9">
        <name>Mg(2+)</name>
        <dbReference type="ChEBI" id="CHEBI:18420"/>
    </cofactor>
    <text evidence="9">Binds 2 Mg(2+) per subunit.</text>
</comment>
<evidence type="ECO:0000256" key="3">
    <source>
        <dbReference type="ARBA" id="ARBA00022679"/>
    </source>
</evidence>
<feature type="domain" description="RdRp catalytic" evidence="11">
    <location>
        <begin position="299"/>
        <end position="443"/>
    </location>
</feature>
<evidence type="ECO:0000256" key="8">
    <source>
        <dbReference type="ARBA" id="ARBA00048744"/>
    </source>
</evidence>
<evidence type="ECO:0000256" key="9">
    <source>
        <dbReference type="PIRSR" id="PIRSR605093-1"/>
    </source>
</evidence>
<dbReference type="GO" id="GO:0000166">
    <property type="term" value="F:nucleotide binding"/>
    <property type="evidence" value="ECO:0007669"/>
    <property type="project" value="UniProtKB-KW"/>
</dbReference>
<keyword evidence="9" id="KW-0460">Magnesium</keyword>